<comment type="cofactor">
    <cofactor evidence="1 7">
        <name>pyridoxal 5'-phosphate</name>
        <dbReference type="ChEBI" id="CHEBI:597326"/>
    </cofactor>
</comment>
<dbReference type="GO" id="GO:0016831">
    <property type="term" value="F:carboxy-lyase activity"/>
    <property type="evidence" value="ECO:0007669"/>
    <property type="project" value="UniProtKB-KW"/>
</dbReference>
<feature type="region of interest" description="Disordered" evidence="8">
    <location>
        <begin position="180"/>
        <end position="210"/>
    </location>
</feature>
<sequence>MGRESCSQQLAPNKFPVLVAGAGIRFSLGFLRPDQALLGNDSKKLDAGKITGQGLLTCCISVSTLGRGAPWRCVLPMVPRQMSCAPAHSPPALPISVRGTLVMSQARGRLPAAGQVLIERRGPQEAGARASGGRGKAVRARLRLSLRGGERPAAPVRALAVPKGDAAWVTAAAAWIDRAAPGPPGAGAAMSRDPNPDRERPLDGDINPQEMVPSRKNAVLVDGVVLNGPTIDVKAGEKFVEEACRLIMEEVVLKATDINEKVCEWQPPEQLKQLLDLELRDTGEPHNRLLELCQDVIRYSVKTNHPRFFNQLYAGLDYYSLVARFMTEALNPSVYTYEVSPVFLLVEEAVLKKMIEFIGWKEGDGIFNPGGSVSNMYAMNLARYKYCPDIKEKGLSGLPRLILFTSAECHYSMKKAASFLGIGTENVCFVETDGRGKMIPEELEKQVWQARREGAAPFLVCATSGTTVLGAFDPLNEIADICERHGLWLHVDASWGGSALMSRKHRKLLHGIHRADSVAWNPHKMLMAGIQCCAFLVKDKSDLLKKCYSAKASYLFQQDKFYDVSYDTGDKSIQCSRRPDAFKFWMTWKALGTLGLEERVNRALALSRYLVEEIKKREGFKLLLEPEYANICFWYIPPSLREMEEGPEFWAKLHLVAPAIKERMMKKGSLMLGYQPHRGKVNFFRQVVISPQVSREDMDFLLDEIDLLGRDM</sequence>
<keyword evidence="6" id="KW-0456">Lyase</keyword>
<dbReference type="InterPro" id="IPR015424">
    <property type="entry name" value="PyrdxlP-dep_Trfase"/>
</dbReference>
<dbReference type="Gene3D" id="3.90.1150.170">
    <property type="match status" value="1"/>
</dbReference>
<evidence type="ECO:0000256" key="4">
    <source>
        <dbReference type="ARBA" id="ARBA00022793"/>
    </source>
</evidence>
<name>A0A4X1UFI5_PIG</name>
<dbReference type="InterPro" id="IPR021115">
    <property type="entry name" value="Pyridoxal-P_BS"/>
</dbReference>
<keyword evidence="5 7" id="KW-0663">Pyridoxal phosphate</keyword>
<dbReference type="Ensembl" id="ENSSSCT00070032583.1">
    <property type="protein sequence ID" value="ENSSSCP00070027200.1"/>
    <property type="gene ID" value="ENSSSCG00070016518.1"/>
</dbReference>
<accession>A0A4X1UFI5</accession>
<evidence type="ECO:0000256" key="8">
    <source>
        <dbReference type="SAM" id="MobiDB-lite"/>
    </source>
</evidence>
<dbReference type="AlphaFoldDB" id="A0A4X1UFI5"/>
<dbReference type="PANTHER" id="PTHR45677">
    <property type="entry name" value="GLUTAMATE DECARBOXYLASE-RELATED"/>
    <property type="match status" value="1"/>
</dbReference>
<comment type="similarity">
    <text evidence="2">Belongs to the group II decarboxylase family.</text>
</comment>
<dbReference type="GO" id="GO:0030170">
    <property type="term" value="F:pyridoxal phosphate binding"/>
    <property type="evidence" value="ECO:0007669"/>
    <property type="project" value="InterPro"/>
</dbReference>
<dbReference type="PROSITE" id="PS00392">
    <property type="entry name" value="DDC_GAD_HDC_YDC"/>
    <property type="match status" value="1"/>
</dbReference>
<dbReference type="SUPFAM" id="SSF53383">
    <property type="entry name" value="PLP-dependent transferases"/>
    <property type="match status" value="1"/>
</dbReference>
<evidence type="ECO:0000256" key="5">
    <source>
        <dbReference type="ARBA" id="ARBA00022898"/>
    </source>
</evidence>
<dbReference type="InterPro" id="IPR002129">
    <property type="entry name" value="PyrdxlP-dep_de-COase"/>
</dbReference>
<dbReference type="InterPro" id="IPR015421">
    <property type="entry name" value="PyrdxlP-dep_Trfase_major"/>
</dbReference>
<evidence type="ECO:0000313" key="9">
    <source>
        <dbReference type="Ensembl" id="ENSSSCP00070027200.1"/>
    </source>
</evidence>
<keyword evidence="4" id="KW-0210">Decarboxylase</keyword>
<evidence type="ECO:0000256" key="2">
    <source>
        <dbReference type="ARBA" id="ARBA00009533"/>
    </source>
</evidence>
<reference evidence="9 10" key="1">
    <citation type="submission" date="2017-08" db="EMBL/GenBank/DDBJ databases">
        <title>USMARCv1.0.</title>
        <authorList>
            <person name="Hannum G.I."/>
            <person name="Koren S."/>
            <person name="Schroeder S.G."/>
            <person name="Chin S.C."/>
            <person name="Nonneman D.J."/>
            <person name="Becker S.A."/>
            <person name="Rosen B.D."/>
            <person name="Bickhart D.M."/>
            <person name="Putnam N.H."/>
            <person name="Green R.E."/>
            <person name="Tuggle C.K."/>
            <person name="Liu H."/>
            <person name="Rohrer G.A."/>
            <person name="Warr A."/>
            <person name="Hall R."/>
            <person name="Kim K."/>
            <person name="Hume D.A."/>
            <person name="Talbot R."/>
            <person name="Chow W."/>
            <person name="Howe K."/>
            <person name="Schwartz A.S."/>
            <person name="Watson M."/>
            <person name="Archibald A.L."/>
            <person name="Phillippy A.M."/>
            <person name="Smith T.P.L."/>
        </authorList>
    </citation>
    <scope>NUCLEOTIDE SEQUENCE [LARGE SCALE GENOMIC DNA]</scope>
</reference>
<evidence type="ECO:0000313" key="10">
    <source>
        <dbReference type="Proteomes" id="UP000314985"/>
    </source>
</evidence>
<dbReference type="FunFam" id="3.40.640.10:FF:000016">
    <property type="entry name" value="Glutamate decarboxylase like 1"/>
    <property type="match status" value="1"/>
</dbReference>
<feature type="compositionally biased region" description="Basic and acidic residues" evidence="8">
    <location>
        <begin position="194"/>
        <end position="203"/>
    </location>
</feature>
<dbReference type="Pfam" id="PF00282">
    <property type="entry name" value="Pyridoxal_deC"/>
    <property type="match status" value="1"/>
</dbReference>
<feature type="modified residue" description="N6-(pyridoxal phosphate)lysine" evidence="7">
    <location>
        <position position="524"/>
    </location>
</feature>
<dbReference type="Proteomes" id="UP000314985">
    <property type="component" value="Chromosome 13"/>
</dbReference>
<protein>
    <submittedName>
        <fullName evidence="9">Glutamate decarboxylase like 1</fullName>
    </submittedName>
</protein>
<evidence type="ECO:0000256" key="3">
    <source>
        <dbReference type="ARBA" id="ARBA00011738"/>
    </source>
</evidence>
<evidence type="ECO:0000256" key="6">
    <source>
        <dbReference type="ARBA" id="ARBA00023239"/>
    </source>
</evidence>
<evidence type="ECO:0000256" key="7">
    <source>
        <dbReference type="PIRSR" id="PIRSR602129-50"/>
    </source>
</evidence>
<dbReference type="Gene3D" id="3.40.640.10">
    <property type="entry name" value="Type I PLP-dependent aspartate aminotransferase-like (Major domain)"/>
    <property type="match status" value="1"/>
</dbReference>
<proteinExistence type="inferred from homology"/>
<reference evidence="9" key="2">
    <citation type="submission" date="2025-08" db="UniProtKB">
        <authorList>
            <consortium name="Ensembl"/>
        </authorList>
    </citation>
    <scope>IDENTIFICATION</scope>
</reference>
<dbReference type="PANTHER" id="PTHR45677:SF1">
    <property type="entry name" value="ACIDIC AMINO ACID DECARBOXYLASE GADL1"/>
    <property type="match status" value="1"/>
</dbReference>
<dbReference type="GO" id="GO:0019752">
    <property type="term" value="P:carboxylic acid metabolic process"/>
    <property type="evidence" value="ECO:0007669"/>
    <property type="project" value="InterPro"/>
</dbReference>
<evidence type="ECO:0000256" key="1">
    <source>
        <dbReference type="ARBA" id="ARBA00001933"/>
    </source>
</evidence>
<organism evidence="9 10">
    <name type="scientific">Sus scrofa</name>
    <name type="common">Pig</name>
    <dbReference type="NCBI Taxonomy" id="9823"/>
    <lineage>
        <taxon>Eukaryota</taxon>
        <taxon>Metazoa</taxon>
        <taxon>Chordata</taxon>
        <taxon>Craniata</taxon>
        <taxon>Vertebrata</taxon>
        <taxon>Euteleostomi</taxon>
        <taxon>Mammalia</taxon>
        <taxon>Eutheria</taxon>
        <taxon>Laurasiatheria</taxon>
        <taxon>Artiodactyla</taxon>
        <taxon>Suina</taxon>
        <taxon>Suidae</taxon>
        <taxon>Sus</taxon>
    </lineage>
</organism>
<dbReference type="CDD" id="cd06450">
    <property type="entry name" value="DOPA_deC_like"/>
    <property type="match status" value="1"/>
</dbReference>
<comment type="subunit">
    <text evidence="3">Homodimer.</text>
</comment>